<dbReference type="PANTHER" id="PTHR34478:SF1">
    <property type="entry name" value="PROTEIN LEMA"/>
    <property type="match status" value="1"/>
</dbReference>
<evidence type="ECO:0008006" key="8">
    <source>
        <dbReference type="Google" id="ProtNLM"/>
    </source>
</evidence>
<accession>H0R6U6</accession>
<evidence type="ECO:0000256" key="3">
    <source>
        <dbReference type="ARBA" id="ARBA00022692"/>
    </source>
</evidence>
<evidence type="ECO:0000256" key="1">
    <source>
        <dbReference type="ARBA" id="ARBA00004167"/>
    </source>
</evidence>
<evidence type="ECO:0000256" key="4">
    <source>
        <dbReference type="ARBA" id="ARBA00022989"/>
    </source>
</evidence>
<reference evidence="6 7" key="1">
    <citation type="submission" date="2011-12" db="EMBL/GenBank/DDBJ databases">
        <title>Whole genome shotgun sequence of Gordonia effusa NBRC 100432.</title>
        <authorList>
            <person name="Yoshida I."/>
            <person name="Takarada H."/>
            <person name="Hosoyama A."/>
            <person name="Tsuchikane K."/>
            <person name="Katsumata H."/>
            <person name="Yamazaki S."/>
            <person name="Fujita N."/>
        </authorList>
    </citation>
    <scope>NUCLEOTIDE SEQUENCE [LARGE SCALE GENOMIC DNA]</scope>
    <source>
        <strain evidence="6 7">NBRC 100432</strain>
    </source>
</reference>
<organism evidence="6 7">
    <name type="scientific">Gordonia effusa NBRC 100432</name>
    <dbReference type="NCBI Taxonomy" id="1077974"/>
    <lineage>
        <taxon>Bacteria</taxon>
        <taxon>Bacillati</taxon>
        <taxon>Actinomycetota</taxon>
        <taxon>Actinomycetes</taxon>
        <taxon>Mycobacteriales</taxon>
        <taxon>Gordoniaceae</taxon>
        <taxon>Gordonia</taxon>
    </lineage>
</organism>
<sequence>MIWLYLAIAAVVLLTIATWPIRARNRLVSMQTTVAESWRNVDIELARRWDLIPQLVAVAKAYAKHEAQTLANLVALRTGSDISADPTRAVAELSDHVIADETRQESQLSTAVTQLRTVAESYPQLRSAEHYSAVITNLRDTEDRIAAARRLYNGNVSRYNAALQSFPATVLAKRTGMASAEFFEMDEASRDVPRLEL</sequence>
<dbReference type="PANTHER" id="PTHR34478">
    <property type="entry name" value="PROTEIN LEMA"/>
    <property type="match status" value="1"/>
</dbReference>
<dbReference type="AlphaFoldDB" id="H0R6U6"/>
<keyword evidence="3" id="KW-0812">Transmembrane</keyword>
<evidence type="ECO:0000313" key="6">
    <source>
        <dbReference type="EMBL" id="GAB20797.1"/>
    </source>
</evidence>
<keyword evidence="5" id="KW-0472">Membrane</keyword>
<evidence type="ECO:0000256" key="5">
    <source>
        <dbReference type="ARBA" id="ARBA00023136"/>
    </source>
</evidence>
<comment type="caution">
    <text evidence="6">The sequence shown here is derived from an EMBL/GenBank/DDBJ whole genome shotgun (WGS) entry which is preliminary data.</text>
</comment>
<gene>
    <name evidence="6" type="ORF">GOEFS_132_00280</name>
</gene>
<dbReference type="eggNOG" id="COG1704">
    <property type="taxonomic scope" value="Bacteria"/>
</dbReference>
<dbReference type="OrthoDB" id="9804152at2"/>
<comment type="subcellular location">
    <subcellularLocation>
        <location evidence="1">Membrane</location>
        <topology evidence="1">Single-pass membrane protein</topology>
    </subcellularLocation>
</comment>
<dbReference type="Gene3D" id="1.20.1440.20">
    <property type="entry name" value="LemA-like domain"/>
    <property type="match status" value="1"/>
</dbReference>
<proteinExistence type="inferred from homology"/>
<dbReference type="InterPro" id="IPR023353">
    <property type="entry name" value="LemA-like_dom_sf"/>
</dbReference>
<dbReference type="Pfam" id="PF04011">
    <property type="entry name" value="LemA"/>
    <property type="match status" value="1"/>
</dbReference>
<comment type="similarity">
    <text evidence="2">Belongs to the LemA family.</text>
</comment>
<dbReference type="STRING" id="1077974.GOEFS_132_00280"/>
<evidence type="ECO:0000256" key="2">
    <source>
        <dbReference type="ARBA" id="ARBA00008854"/>
    </source>
</evidence>
<dbReference type="EMBL" id="BAEH01000132">
    <property type="protein sequence ID" value="GAB20797.1"/>
    <property type="molecule type" value="Genomic_DNA"/>
</dbReference>
<keyword evidence="4" id="KW-1133">Transmembrane helix</keyword>
<dbReference type="RefSeq" id="WP_007320132.1">
    <property type="nucleotide sequence ID" value="NZ_BAEH01000132.1"/>
</dbReference>
<name>H0R6U6_9ACTN</name>
<protein>
    <recommendedName>
        <fullName evidence="8">LemA family protein</fullName>
    </recommendedName>
</protein>
<keyword evidence="7" id="KW-1185">Reference proteome</keyword>
<dbReference type="GO" id="GO:0016020">
    <property type="term" value="C:membrane"/>
    <property type="evidence" value="ECO:0007669"/>
    <property type="project" value="UniProtKB-SubCell"/>
</dbReference>
<evidence type="ECO:0000313" key="7">
    <source>
        <dbReference type="Proteomes" id="UP000035034"/>
    </source>
</evidence>
<dbReference type="Proteomes" id="UP000035034">
    <property type="component" value="Unassembled WGS sequence"/>
</dbReference>
<dbReference type="SUPFAM" id="SSF140478">
    <property type="entry name" value="LemA-like"/>
    <property type="match status" value="1"/>
</dbReference>
<dbReference type="InterPro" id="IPR007156">
    <property type="entry name" value="MamQ_LemA"/>
</dbReference>